<proteinExistence type="predicted"/>
<keyword evidence="3" id="KW-1185">Reference proteome</keyword>
<protein>
    <submittedName>
        <fullName evidence="2">Uncharacterized protein</fullName>
    </submittedName>
</protein>
<name>A0ABR5TLA0_9BACL</name>
<feature type="transmembrane region" description="Helical" evidence="1">
    <location>
        <begin position="7"/>
        <end position="25"/>
    </location>
</feature>
<dbReference type="EMBL" id="LSDB01000049">
    <property type="protein sequence ID" value="KXB57310.1"/>
    <property type="molecule type" value="Genomic_DNA"/>
</dbReference>
<gene>
    <name evidence="2" type="ORF">HMPREF1871_00896</name>
</gene>
<comment type="caution">
    <text evidence="2">The sequence shown here is derived from an EMBL/GenBank/DDBJ whole genome shotgun (WGS) entry which is preliminary data.</text>
</comment>
<evidence type="ECO:0000256" key="1">
    <source>
        <dbReference type="SAM" id="Phobius"/>
    </source>
</evidence>
<dbReference type="Proteomes" id="UP000070467">
    <property type="component" value="Unassembled WGS sequence"/>
</dbReference>
<evidence type="ECO:0000313" key="3">
    <source>
        <dbReference type="Proteomes" id="UP000070467"/>
    </source>
</evidence>
<keyword evidence="1" id="KW-0472">Membrane</keyword>
<keyword evidence="1" id="KW-0812">Transmembrane</keyword>
<organism evidence="2 3">
    <name type="scientific">Gemelliphila asaccharolytica</name>
    <dbReference type="NCBI Taxonomy" id="502393"/>
    <lineage>
        <taxon>Bacteria</taxon>
        <taxon>Bacillati</taxon>
        <taxon>Bacillota</taxon>
        <taxon>Bacilli</taxon>
        <taxon>Bacillales</taxon>
        <taxon>Gemellaceae</taxon>
        <taxon>Gemelliphila</taxon>
    </lineage>
</organism>
<reference evidence="2 3" key="1">
    <citation type="submission" date="2016-01" db="EMBL/GenBank/DDBJ databases">
        <authorList>
            <person name="Mitreva M."/>
            <person name="Pepin K.H."/>
            <person name="Mihindukulasuriya K.A."/>
            <person name="Fulton R."/>
            <person name="Fronick C."/>
            <person name="O'Laughlin M."/>
            <person name="Miner T."/>
            <person name="Herter B."/>
            <person name="Rosa B.A."/>
            <person name="Cordes M."/>
            <person name="Tomlinson C."/>
            <person name="Wollam A."/>
            <person name="Palsikar V.B."/>
            <person name="Mardis E.R."/>
            <person name="Wilson R.K."/>
        </authorList>
    </citation>
    <scope>NUCLEOTIDE SEQUENCE [LARGE SCALE GENOMIC DNA]</scope>
    <source>
        <strain evidence="2 3">KA00071</strain>
    </source>
</reference>
<evidence type="ECO:0000313" key="2">
    <source>
        <dbReference type="EMBL" id="KXB57310.1"/>
    </source>
</evidence>
<sequence>MTFFKIFLVIFQVKLSLILFARISYSYNLFFPRFLALFTLFYSIILVFFENFCVKRPLS</sequence>
<feature type="transmembrane region" description="Helical" evidence="1">
    <location>
        <begin position="31"/>
        <end position="49"/>
    </location>
</feature>
<accession>A0ABR5TLA0</accession>
<keyword evidence="1" id="KW-1133">Transmembrane helix</keyword>